<dbReference type="Proteomes" id="UP000095282">
    <property type="component" value="Unplaced"/>
</dbReference>
<accession>A0A1I7UXS3</accession>
<evidence type="ECO:0000259" key="2">
    <source>
        <dbReference type="PROSITE" id="PS50056"/>
    </source>
</evidence>
<evidence type="ECO:0000259" key="1">
    <source>
        <dbReference type="PROSITE" id="PS50055"/>
    </source>
</evidence>
<dbReference type="GO" id="GO:0004725">
    <property type="term" value="F:protein tyrosine phosphatase activity"/>
    <property type="evidence" value="ECO:0007669"/>
    <property type="project" value="InterPro"/>
</dbReference>
<dbReference type="STRING" id="1561998.A0A1I7UXS3"/>
<dbReference type="eggNOG" id="KOG0789">
    <property type="taxonomic scope" value="Eukaryota"/>
</dbReference>
<dbReference type="SMART" id="SM00404">
    <property type="entry name" value="PTPc_motif"/>
    <property type="match status" value="1"/>
</dbReference>
<dbReference type="PRINTS" id="PR00700">
    <property type="entry name" value="PRTYPHPHTASE"/>
</dbReference>
<sequence length="309" mass="35068">MSGSRKKFSRFGEEGLDASTTRLEYIEVCAATKVNVEKDCLQWKMNLQQNQSDVYPIVDSTLVKIPNQPEIYVNMSSIVVPHCRYPILMAQIPKRGLEEEFWKAAFNESVVMMYVLMGSEDAKNDFFPTTSGAYVYYGSMFVNIRKVEKMDDERTRYTVEVLPNGFSNSVMMNVYVHTGWEPFGVPVKYANTTRSVVDVMNFVKTSNGSDKMMVVSKNGCGRAGFFIALGAAFCCLNDSSEPRIAEIVKAIRTQRPNAVESMKQYASLYLCLLYYIKKKITVPETLKQKVEDVTKALEGLIREDLSIMY</sequence>
<keyword evidence="3" id="KW-1185">Reference proteome</keyword>
<feature type="domain" description="Tyrosine-protein phosphatase" evidence="1">
    <location>
        <begin position="52"/>
        <end position="275"/>
    </location>
</feature>
<dbReference type="SUPFAM" id="SSF52799">
    <property type="entry name" value="(Phosphotyrosine protein) phosphatases II"/>
    <property type="match status" value="1"/>
</dbReference>
<evidence type="ECO:0000313" key="3">
    <source>
        <dbReference type="Proteomes" id="UP000095282"/>
    </source>
</evidence>
<feature type="domain" description="Tyrosine specific protein phosphatases" evidence="2">
    <location>
        <begin position="197"/>
        <end position="266"/>
    </location>
</feature>
<dbReference type="SMART" id="SM00194">
    <property type="entry name" value="PTPc"/>
    <property type="match status" value="1"/>
</dbReference>
<dbReference type="CDD" id="cd00047">
    <property type="entry name" value="PTPc"/>
    <property type="match status" value="1"/>
</dbReference>
<name>A0A1I7UXS3_9PELO</name>
<protein>
    <submittedName>
        <fullName evidence="4">Tyrosine-protein phosphatase domain-containing protein</fullName>
    </submittedName>
</protein>
<dbReference type="Pfam" id="PF00102">
    <property type="entry name" value="Y_phosphatase"/>
    <property type="match status" value="1"/>
</dbReference>
<dbReference type="Gene3D" id="3.90.190.10">
    <property type="entry name" value="Protein tyrosine phosphatase superfamily"/>
    <property type="match status" value="1"/>
</dbReference>
<dbReference type="InterPro" id="IPR003595">
    <property type="entry name" value="Tyr_Pase_cat"/>
</dbReference>
<dbReference type="WBParaSite" id="Csp11.Scaffold630.g20400.t1">
    <property type="protein sequence ID" value="Csp11.Scaffold630.g20400.t1"/>
    <property type="gene ID" value="Csp11.Scaffold630.g20400"/>
</dbReference>
<dbReference type="PROSITE" id="PS50056">
    <property type="entry name" value="TYR_PHOSPHATASE_2"/>
    <property type="match status" value="1"/>
</dbReference>
<dbReference type="PROSITE" id="PS50055">
    <property type="entry name" value="TYR_PHOSPHATASE_PTP"/>
    <property type="match status" value="1"/>
</dbReference>
<organism evidence="3 4">
    <name type="scientific">Caenorhabditis tropicalis</name>
    <dbReference type="NCBI Taxonomy" id="1561998"/>
    <lineage>
        <taxon>Eukaryota</taxon>
        <taxon>Metazoa</taxon>
        <taxon>Ecdysozoa</taxon>
        <taxon>Nematoda</taxon>
        <taxon>Chromadorea</taxon>
        <taxon>Rhabditida</taxon>
        <taxon>Rhabditina</taxon>
        <taxon>Rhabditomorpha</taxon>
        <taxon>Rhabditoidea</taxon>
        <taxon>Rhabditidae</taxon>
        <taxon>Peloderinae</taxon>
        <taxon>Caenorhabditis</taxon>
    </lineage>
</organism>
<dbReference type="PANTHER" id="PTHR23219">
    <property type="entry name" value="TYROSINE-PROTEIN PHOSPHATASE C15H7.3-RELATED"/>
    <property type="match status" value="1"/>
</dbReference>
<dbReference type="InterPro" id="IPR000242">
    <property type="entry name" value="PTP_cat"/>
</dbReference>
<evidence type="ECO:0000313" key="4">
    <source>
        <dbReference type="WBParaSite" id="Csp11.Scaffold630.g20400.t1"/>
    </source>
</evidence>
<dbReference type="InterPro" id="IPR000387">
    <property type="entry name" value="Tyr_Pase_dom"/>
</dbReference>
<dbReference type="AlphaFoldDB" id="A0A1I7UXS3"/>
<proteinExistence type="predicted"/>
<reference evidence="4" key="1">
    <citation type="submission" date="2016-11" db="UniProtKB">
        <authorList>
            <consortium name="WormBaseParasite"/>
        </authorList>
    </citation>
    <scope>IDENTIFICATION</scope>
</reference>
<dbReference type="InterPro" id="IPR029021">
    <property type="entry name" value="Prot-tyrosine_phosphatase-like"/>
</dbReference>
<dbReference type="PANTHER" id="PTHR23219:SF13">
    <property type="entry name" value="TYROSINE-PROTEIN PHOSPHATASE DOMAIN-CONTAINING PROTEIN"/>
    <property type="match status" value="1"/>
</dbReference>